<dbReference type="Proteomes" id="UP000297454">
    <property type="component" value="Unassembled WGS sequence"/>
</dbReference>
<sequence length="153" mass="18095">MKRKCKIGIGIILFVLILLALILFFIQYNNNFYKKTLLNSWGISIKKPYNIDVLYESERGFVNDGQRILKLNSKNFDYSIDCAECYRNVELDSDMKLLSEMIKNAGLTRLIKLKDIKIIDSVKKNKHDSFFFKTLIIIFDENKKIYYIFENII</sequence>
<evidence type="ECO:0000313" key="3">
    <source>
        <dbReference type="Proteomes" id="UP000297454"/>
    </source>
</evidence>
<evidence type="ECO:0000313" key="2">
    <source>
        <dbReference type="EMBL" id="TFF65601.1"/>
    </source>
</evidence>
<proteinExistence type="predicted"/>
<evidence type="ECO:0000256" key="1">
    <source>
        <dbReference type="SAM" id="Phobius"/>
    </source>
</evidence>
<organism evidence="2 3">
    <name type="scientific">Helcococcus ovis</name>
    <dbReference type="NCBI Taxonomy" id="72026"/>
    <lineage>
        <taxon>Bacteria</taxon>
        <taxon>Bacillati</taxon>
        <taxon>Bacillota</taxon>
        <taxon>Tissierellia</taxon>
        <taxon>Tissierellales</taxon>
        <taxon>Peptoniphilaceae</taxon>
        <taxon>Helcococcus</taxon>
    </lineage>
</organism>
<reference evidence="2 3" key="1">
    <citation type="submission" date="2019-01" db="EMBL/GenBank/DDBJ databases">
        <title>Draft Genome Sequences of Helcococcus ovis Strains Isolated from the Uterus and Vagina of Dairy Cows with Metritis.</title>
        <authorList>
            <person name="Cunha F."/>
            <person name="Jeon S.J."/>
            <person name="Kutzer P."/>
            <person name="Galvao K.N."/>
        </authorList>
    </citation>
    <scope>NUCLEOTIDE SEQUENCE [LARGE SCALE GENOMIC DNA]</scope>
    <source>
        <strain evidence="2 3">KG-37</strain>
    </source>
</reference>
<feature type="transmembrane region" description="Helical" evidence="1">
    <location>
        <begin position="7"/>
        <end position="28"/>
    </location>
</feature>
<dbReference type="RefSeq" id="WP_134711439.1">
    <property type="nucleotide sequence ID" value="NZ_CP119081.1"/>
</dbReference>
<protein>
    <submittedName>
        <fullName evidence="2">Uncharacterized protein</fullName>
    </submittedName>
</protein>
<keyword evidence="3" id="KW-1185">Reference proteome</keyword>
<keyword evidence="1" id="KW-0472">Membrane</keyword>
<dbReference type="AlphaFoldDB" id="A0A4R9C256"/>
<gene>
    <name evidence="2" type="ORF">EQF91_05650</name>
</gene>
<dbReference type="OrthoDB" id="2039553at2"/>
<accession>A0A4R9C256</accession>
<dbReference type="GeneID" id="97030354"/>
<keyword evidence="1" id="KW-0812">Transmembrane</keyword>
<comment type="caution">
    <text evidence="2">The sequence shown here is derived from an EMBL/GenBank/DDBJ whole genome shotgun (WGS) entry which is preliminary data.</text>
</comment>
<name>A0A4R9C256_9FIRM</name>
<keyword evidence="1" id="KW-1133">Transmembrane helix</keyword>
<dbReference type="EMBL" id="SCFR01000018">
    <property type="protein sequence ID" value="TFF65601.1"/>
    <property type="molecule type" value="Genomic_DNA"/>
</dbReference>